<evidence type="ECO:0000256" key="1">
    <source>
        <dbReference type="ARBA" id="ARBA00023054"/>
    </source>
</evidence>
<feature type="compositionally biased region" description="Basic and acidic residues" evidence="2">
    <location>
        <begin position="28"/>
        <end position="45"/>
    </location>
</feature>
<feature type="region of interest" description="Disordered" evidence="2">
    <location>
        <begin position="1"/>
        <end position="72"/>
    </location>
</feature>
<dbReference type="Proteomes" id="UP000712281">
    <property type="component" value="Unassembled WGS sequence"/>
</dbReference>
<evidence type="ECO:0000256" key="2">
    <source>
        <dbReference type="SAM" id="MobiDB-lite"/>
    </source>
</evidence>
<evidence type="ECO:0000313" key="3">
    <source>
        <dbReference type="EMBL" id="KAF2607755.1"/>
    </source>
</evidence>
<feature type="compositionally biased region" description="Low complexity" evidence="2">
    <location>
        <begin position="1"/>
        <end position="17"/>
    </location>
</feature>
<gene>
    <name evidence="3" type="ORF">F2Q68_00043327</name>
</gene>
<dbReference type="GO" id="GO:0055028">
    <property type="term" value="C:cortical microtubule"/>
    <property type="evidence" value="ECO:0007669"/>
    <property type="project" value="TreeGrafter"/>
</dbReference>
<accession>A0A8S9LKV6</accession>
<sequence length="257" mass="28414">MSRTSATSTTPSRVRAANSQYSVISRTRAQDDSSKPKSSGHDPAKNRRSSLLKRANSREEDTAVLAPQRARSVNRPAVVEQFGCPRRQISRKSDEAATTAAAAEEDEKRKKMEEKLVVNESLIKDLQAQVLSLKTELEEARNSNAELELKNKKLSQDLVSAEAKISSLSSNDKIKRASIKLAKTYMNRVANELESARNMDRESTQEALLLQGVRFAYRTHQFAGGLDPETLCALEEIKQRVPGHLRLARGNLAGAPS</sequence>
<proteinExistence type="predicted"/>
<feature type="compositionally biased region" description="Polar residues" evidence="2">
    <location>
        <begin position="18"/>
        <end position="27"/>
    </location>
</feature>
<protein>
    <submittedName>
        <fullName evidence="3">Uncharacterized protein</fullName>
    </submittedName>
</protein>
<organism evidence="3 4">
    <name type="scientific">Brassica cretica</name>
    <name type="common">Mustard</name>
    <dbReference type="NCBI Taxonomy" id="69181"/>
    <lineage>
        <taxon>Eukaryota</taxon>
        <taxon>Viridiplantae</taxon>
        <taxon>Streptophyta</taxon>
        <taxon>Embryophyta</taxon>
        <taxon>Tracheophyta</taxon>
        <taxon>Spermatophyta</taxon>
        <taxon>Magnoliopsida</taxon>
        <taxon>eudicotyledons</taxon>
        <taxon>Gunneridae</taxon>
        <taxon>Pentapetalae</taxon>
        <taxon>rosids</taxon>
        <taxon>malvids</taxon>
        <taxon>Brassicales</taxon>
        <taxon>Brassicaceae</taxon>
        <taxon>Brassiceae</taxon>
        <taxon>Brassica</taxon>
    </lineage>
</organism>
<dbReference type="PANTHER" id="PTHR31342">
    <property type="entry name" value="PROTEIN CHUP1, CHLOROPLASTIC"/>
    <property type="match status" value="1"/>
</dbReference>
<evidence type="ECO:0000313" key="4">
    <source>
        <dbReference type="Proteomes" id="UP000712281"/>
    </source>
</evidence>
<dbReference type="EMBL" id="QGKW02000276">
    <property type="protein sequence ID" value="KAF2607755.1"/>
    <property type="molecule type" value="Genomic_DNA"/>
</dbReference>
<dbReference type="GO" id="GO:0072699">
    <property type="term" value="P:protein localization to cortical microtubule cytoskeleton"/>
    <property type="evidence" value="ECO:0007669"/>
    <property type="project" value="TreeGrafter"/>
</dbReference>
<comment type="caution">
    <text evidence="3">The sequence shown here is derived from an EMBL/GenBank/DDBJ whole genome shotgun (WGS) entry which is preliminary data.</text>
</comment>
<dbReference type="PANTHER" id="PTHR31342:SF43">
    <property type="entry name" value="F11A17.16"/>
    <property type="match status" value="1"/>
</dbReference>
<keyword evidence="1" id="KW-0175">Coiled coil</keyword>
<feature type="region of interest" description="Disordered" evidence="2">
    <location>
        <begin position="84"/>
        <end position="110"/>
    </location>
</feature>
<dbReference type="AlphaFoldDB" id="A0A8S9LKV6"/>
<reference evidence="3" key="1">
    <citation type="submission" date="2019-12" db="EMBL/GenBank/DDBJ databases">
        <title>Genome sequencing and annotation of Brassica cretica.</title>
        <authorList>
            <person name="Studholme D.J."/>
            <person name="Sarris P.F."/>
        </authorList>
    </citation>
    <scope>NUCLEOTIDE SEQUENCE</scope>
    <source>
        <strain evidence="3">PFS-001/15</strain>
        <tissue evidence="3">Leaf</tissue>
    </source>
</reference>
<name>A0A8S9LKV6_BRACR</name>
<dbReference type="InterPro" id="IPR040265">
    <property type="entry name" value="CHUP1/IPGA1-like"/>
</dbReference>